<name>A0A1I5E8S0_9RHOB</name>
<dbReference type="EMBL" id="FOVP01000015">
    <property type="protein sequence ID" value="SFO07835.1"/>
    <property type="molecule type" value="Genomic_DNA"/>
</dbReference>
<keyword evidence="2" id="KW-1003">Cell membrane</keyword>
<evidence type="ECO:0000256" key="1">
    <source>
        <dbReference type="ARBA" id="ARBA00004236"/>
    </source>
</evidence>
<evidence type="ECO:0000256" key="4">
    <source>
        <dbReference type="ARBA" id="ARBA00022679"/>
    </source>
</evidence>
<evidence type="ECO:0000256" key="6">
    <source>
        <dbReference type="SAM" id="Phobius"/>
    </source>
</evidence>
<dbReference type="SUPFAM" id="SSF53448">
    <property type="entry name" value="Nucleotide-diphospho-sugar transferases"/>
    <property type="match status" value="1"/>
</dbReference>
<keyword evidence="3" id="KW-0328">Glycosyltransferase</keyword>
<accession>A0A1I5E8S0</accession>
<protein>
    <submittedName>
        <fullName evidence="8">Glycosyltransferase involved in cell wall bisynthesis</fullName>
    </submittedName>
</protein>
<dbReference type="PANTHER" id="PTHR43646">
    <property type="entry name" value="GLYCOSYLTRANSFERASE"/>
    <property type="match status" value="1"/>
</dbReference>
<sequence>MTDHAEPTLSVIIPAHNEAGLIGPCLDALLASEWAGGGVEVIVVANGCTDTTLAEAETRRTAAEARGWRMQVLDLAEGSKPGALNAGERVAGGTILAYLDADVEIAPPLLGQIAQALVGSAPGYASGQVIIPPPHNAFSRLYARFYRQVPFFHHGVPGCGFFAMNRAGRARWGDWPVIISDDTFARLNFAPEERVAVRAGYRWPIVEGFGALVKVRRRQDRGVNELARAYPALLANDDRRPSGRSWIIGAALRAPLAFLAYVAVALAVRMGKGSDEWTRGR</sequence>
<dbReference type="RefSeq" id="WP_425441577.1">
    <property type="nucleotide sequence ID" value="NZ_FOVP01000015.1"/>
</dbReference>
<gene>
    <name evidence="8" type="ORF">SAMN04487859_11524</name>
</gene>
<comment type="subcellular location">
    <subcellularLocation>
        <location evidence="1">Cell membrane</location>
    </subcellularLocation>
</comment>
<keyword evidence="9" id="KW-1185">Reference proteome</keyword>
<dbReference type="Proteomes" id="UP000198599">
    <property type="component" value="Unassembled WGS sequence"/>
</dbReference>
<keyword evidence="6" id="KW-1133">Transmembrane helix</keyword>
<reference evidence="9" key="1">
    <citation type="submission" date="2016-10" db="EMBL/GenBank/DDBJ databases">
        <authorList>
            <person name="Varghese N."/>
            <person name="Submissions S."/>
        </authorList>
    </citation>
    <scope>NUCLEOTIDE SEQUENCE [LARGE SCALE GENOMIC DNA]</scope>
    <source>
        <strain evidence="9">DSM 28463</strain>
    </source>
</reference>
<dbReference type="AlphaFoldDB" id="A0A1I5E8S0"/>
<organism evidence="8 9">
    <name type="scientific">Roseovarius lutimaris</name>
    <dbReference type="NCBI Taxonomy" id="1005928"/>
    <lineage>
        <taxon>Bacteria</taxon>
        <taxon>Pseudomonadati</taxon>
        <taxon>Pseudomonadota</taxon>
        <taxon>Alphaproteobacteria</taxon>
        <taxon>Rhodobacterales</taxon>
        <taxon>Roseobacteraceae</taxon>
        <taxon>Roseovarius</taxon>
    </lineage>
</organism>
<evidence type="ECO:0000313" key="9">
    <source>
        <dbReference type="Proteomes" id="UP000198599"/>
    </source>
</evidence>
<feature type="domain" description="Glycosyltransferase 2-like" evidence="7">
    <location>
        <begin position="10"/>
        <end position="145"/>
    </location>
</feature>
<evidence type="ECO:0000256" key="2">
    <source>
        <dbReference type="ARBA" id="ARBA00022475"/>
    </source>
</evidence>
<proteinExistence type="predicted"/>
<keyword evidence="4 8" id="KW-0808">Transferase</keyword>
<dbReference type="STRING" id="1005928.SAMN04487859_11524"/>
<dbReference type="InterPro" id="IPR001173">
    <property type="entry name" value="Glyco_trans_2-like"/>
</dbReference>
<dbReference type="GO" id="GO:0005886">
    <property type="term" value="C:plasma membrane"/>
    <property type="evidence" value="ECO:0007669"/>
    <property type="project" value="UniProtKB-SubCell"/>
</dbReference>
<keyword evidence="6" id="KW-0812">Transmembrane</keyword>
<evidence type="ECO:0000259" key="7">
    <source>
        <dbReference type="Pfam" id="PF00535"/>
    </source>
</evidence>
<dbReference type="Gene3D" id="3.90.550.10">
    <property type="entry name" value="Spore Coat Polysaccharide Biosynthesis Protein SpsA, Chain A"/>
    <property type="match status" value="1"/>
</dbReference>
<evidence type="ECO:0000256" key="3">
    <source>
        <dbReference type="ARBA" id="ARBA00022676"/>
    </source>
</evidence>
<dbReference type="Pfam" id="PF00535">
    <property type="entry name" value="Glycos_transf_2"/>
    <property type="match status" value="1"/>
</dbReference>
<keyword evidence="5 6" id="KW-0472">Membrane</keyword>
<evidence type="ECO:0000256" key="5">
    <source>
        <dbReference type="ARBA" id="ARBA00023136"/>
    </source>
</evidence>
<dbReference type="GO" id="GO:0016757">
    <property type="term" value="F:glycosyltransferase activity"/>
    <property type="evidence" value="ECO:0007669"/>
    <property type="project" value="UniProtKB-KW"/>
</dbReference>
<feature type="transmembrane region" description="Helical" evidence="6">
    <location>
        <begin position="246"/>
        <end position="268"/>
    </location>
</feature>
<dbReference type="PANTHER" id="PTHR43646:SF2">
    <property type="entry name" value="GLYCOSYLTRANSFERASE 2-LIKE DOMAIN-CONTAINING PROTEIN"/>
    <property type="match status" value="1"/>
</dbReference>
<dbReference type="InterPro" id="IPR029044">
    <property type="entry name" value="Nucleotide-diphossugar_trans"/>
</dbReference>
<evidence type="ECO:0000313" key="8">
    <source>
        <dbReference type="EMBL" id="SFO07835.1"/>
    </source>
</evidence>